<name>A0A388M778_CHABU</name>
<reference evidence="3 4" key="1">
    <citation type="journal article" date="2018" name="Cell">
        <title>The Chara Genome: Secondary Complexity and Implications for Plant Terrestrialization.</title>
        <authorList>
            <person name="Nishiyama T."/>
            <person name="Sakayama H."/>
            <person name="Vries J.D."/>
            <person name="Buschmann H."/>
            <person name="Saint-Marcoux D."/>
            <person name="Ullrich K.K."/>
            <person name="Haas F.B."/>
            <person name="Vanderstraeten L."/>
            <person name="Becker D."/>
            <person name="Lang D."/>
            <person name="Vosolsobe S."/>
            <person name="Rombauts S."/>
            <person name="Wilhelmsson P.K.I."/>
            <person name="Janitza P."/>
            <person name="Kern R."/>
            <person name="Heyl A."/>
            <person name="Rumpler F."/>
            <person name="Villalobos L.I.A.C."/>
            <person name="Clay J.M."/>
            <person name="Skokan R."/>
            <person name="Toyoda A."/>
            <person name="Suzuki Y."/>
            <person name="Kagoshima H."/>
            <person name="Schijlen E."/>
            <person name="Tajeshwar N."/>
            <person name="Catarino B."/>
            <person name="Hetherington A.J."/>
            <person name="Saltykova A."/>
            <person name="Bonnot C."/>
            <person name="Breuninger H."/>
            <person name="Symeonidi A."/>
            <person name="Radhakrishnan G.V."/>
            <person name="Van Nieuwerburgh F."/>
            <person name="Deforce D."/>
            <person name="Chang C."/>
            <person name="Karol K.G."/>
            <person name="Hedrich R."/>
            <person name="Ulvskov P."/>
            <person name="Glockner G."/>
            <person name="Delwiche C.F."/>
            <person name="Petrasek J."/>
            <person name="Van de Peer Y."/>
            <person name="Friml J."/>
            <person name="Beilby M."/>
            <person name="Dolan L."/>
            <person name="Kohara Y."/>
            <person name="Sugano S."/>
            <person name="Fujiyama A."/>
            <person name="Delaux P.-M."/>
            <person name="Quint M."/>
            <person name="TheiBen G."/>
            <person name="Hagemann M."/>
            <person name="Harholt J."/>
            <person name="Dunand C."/>
            <person name="Zachgo S."/>
            <person name="Langdale J."/>
            <person name="Maumus F."/>
            <person name="Straeten D.V.D."/>
            <person name="Gould S.B."/>
            <person name="Rensing S.A."/>
        </authorList>
    </citation>
    <scope>NUCLEOTIDE SEQUENCE [LARGE SCALE GENOMIC DNA]</scope>
    <source>
        <strain evidence="3 4">S276</strain>
    </source>
</reference>
<feature type="region of interest" description="Disordered" evidence="2">
    <location>
        <begin position="164"/>
        <end position="188"/>
    </location>
</feature>
<dbReference type="Gramene" id="GBG90302">
    <property type="protein sequence ID" value="GBG90302"/>
    <property type="gene ID" value="CBR_g50551"/>
</dbReference>
<sequence length="264" mass="29741">MRAGASISSVQGTVHDDDSVLAKLLAEQKRMKSQLDEALMAKRRLELVEKEMHDVIRARDEALADAEKWQQEALRPRKRGCIALNTAIAKTTSSPSTSTPLKSPVMSVDLKKISDMHRLEVETIEEMRIREFNARREAEQDLEKVKEKIARMEREILQRTPRSNLRSKMDEACTGKGKEKMDVDKSVADDKEKEVFAKEERKSLRGPTKDALVAICDKEGVKYVGVKQIVDNIVAHRVKKAFPPASVEVSEDQADTVGEKSSRT</sequence>
<dbReference type="Proteomes" id="UP000265515">
    <property type="component" value="Unassembled WGS sequence"/>
</dbReference>
<keyword evidence="4" id="KW-1185">Reference proteome</keyword>
<evidence type="ECO:0000256" key="2">
    <source>
        <dbReference type="SAM" id="MobiDB-lite"/>
    </source>
</evidence>
<dbReference type="EMBL" id="BFEA01000802">
    <property type="protein sequence ID" value="GBG90302.1"/>
    <property type="molecule type" value="Genomic_DNA"/>
</dbReference>
<keyword evidence="1" id="KW-0175">Coiled coil</keyword>
<protein>
    <submittedName>
        <fullName evidence="3">Uncharacterized protein</fullName>
    </submittedName>
</protein>
<gene>
    <name evidence="3" type="ORF">CBR_g50551</name>
</gene>
<accession>A0A388M778</accession>
<organism evidence="3 4">
    <name type="scientific">Chara braunii</name>
    <name type="common">Braun's stonewort</name>
    <dbReference type="NCBI Taxonomy" id="69332"/>
    <lineage>
        <taxon>Eukaryota</taxon>
        <taxon>Viridiplantae</taxon>
        <taxon>Streptophyta</taxon>
        <taxon>Charophyceae</taxon>
        <taxon>Charales</taxon>
        <taxon>Characeae</taxon>
        <taxon>Chara</taxon>
    </lineage>
</organism>
<proteinExistence type="predicted"/>
<dbReference type="AlphaFoldDB" id="A0A388M778"/>
<feature type="region of interest" description="Disordered" evidence="2">
    <location>
        <begin position="244"/>
        <end position="264"/>
    </location>
</feature>
<evidence type="ECO:0000313" key="3">
    <source>
        <dbReference type="EMBL" id="GBG90302.1"/>
    </source>
</evidence>
<feature type="coiled-coil region" evidence="1">
    <location>
        <begin position="128"/>
        <end position="155"/>
    </location>
</feature>
<evidence type="ECO:0000256" key="1">
    <source>
        <dbReference type="SAM" id="Coils"/>
    </source>
</evidence>
<evidence type="ECO:0000313" key="4">
    <source>
        <dbReference type="Proteomes" id="UP000265515"/>
    </source>
</evidence>
<comment type="caution">
    <text evidence="3">The sequence shown here is derived from an EMBL/GenBank/DDBJ whole genome shotgun (WGS) entry which is preliminary data.</text>
</comment>
<feature type="compositionally biased region" description="Basic and acidic residues" evidence="2">
    <location>
        <begin position="167"/>
        <end position="188"/>
    </location>
</feature>
<feature type="coiled-coil region" evidence="1">
    <location>
        <begin position="21"/>
        <end position="51"/>
    </location>
</feature>